<dbReference type="SUPFAM" id="SSF51045">
    <property type="entry name" value="WW domain"/>
    <property type="match status" value="1"/>
</dbReference>
<reference evidence="17 18" key="1">
    <citation type="journal article" date="2017" name="Gigascience">
        <title>Genome sequence of the small brown planthopper, Laodelphax striatellus.</title>
        <authorList>
            <person name="Zhu J."/>
            <person name="Jiang F."/>
            <person name="Wang X."/>
            <person name="Yang P."/>
            <person name="Bao Y."/>
            <person name="Zhao W."/>
            <person name="Wang W."/>
            <person name="Lu H."/>
            <person name="Wang Q."/>
            <person name="Cui N."/>
            <person name="Li J."/>
            <person name="Chen X."/>
            <person name="Luo L."/>
            <person name="Yu J."/>
            <person name="Kang L."/>
            <person name="Cui F."/>
        </authorList>
    </citation>
    <scope>NUCLEOTIDE SEQUENCE [LARGE SCALE GENOMIC DNA]</scope>
    <source>
        <strain evidence="17">Lst14</strain>
    </source>
</reference>
<comment type="caution">
    <text evidence="17">The sequence shown here is derived from an EMBL/GenBank/DDBJ whole genome shotgun (WGS) entry which is preliminary data.</text>
</comment>
<feature type="region of interest" description="Disordered" evidence="15">
    <location>
        <begin position="282"/>
        <end position="302"/>
    </location>
</feature>
<keyword evidence="8" id="KW-0391">Immunity</keyword>
<dbReference type="FunCoup" id="A0A482XE76">
    <property type="interactions" value="134"/>
</dbReference>
<keyword evidence="9" id="KW-0805">Transcription regulation</keyword>
<evidence type="ECO:0000256" key="13">
    <source>
        <dbReference type="ARBA" id="ARBA00042167"/>
    </source>
</evidence>
<dbReference type="SMART" id="SM00456">
    <property type="entry name" value="WW"/>
    <property type="match status" value="1"/>
</dbReference>
<dbReference type="InterPro" id="IPR036020">
    <property type="entry name" value="WW_dom_sf"/>
</dbReference>
<keyword evidence="7" id="KW-0677">Repeat</keyword>
<evidence type="ECO:0000256" key="12">
    <source>
        <dbReference type="ARBA" id="ARBA00023242"/>
    </source>
</evidence>
<evidence type="ECO:0000256" key="9">
    <source>
        <dbReference type="ARBA" id="ARBA00023015"/>
    </source>
</evidence>
<dbReference type="PROSITE" id="PS50020">
    <property type="entry name" value="WW_DOMAIN_2"/>
    <property type="match status" value="1"/>
</dbReference>
<accession>A0A482XE76</accession>
<dbReference type="GO" id="GO:0000380">
    <property type="term" value="P:alternative mRNA splicing, via spliceosome"/>
    <property type="evidence" value="ECO:0007669"/>
    <property type="project" value="TreeGrafter"/>
</dbReference>
<evidence type="ECO:0000256" key="5">
    <source>
        <dbReference type="ARBA" id="ARBA00022588"/>
    </source>
</evidence>
<protein>
    <recommendedName>
        <fullName evidence="3">Polyglutamine-binding protein 1</fullName>
    </recommendedName>
    <alternativeName>
        <fullName evidence="13">Polyglutamine tract-binding protein 1</fullName>
    </alternativeName>
</protein>
<dbReference type="AlphaFoldDB" id="A0A482XE76"/>
<dbReference type="GO" id="GO:0016607">
    <property type="term" value="C:nuclear speck"/>
    <property type="evidence" value="ECO:0007669"/>
    <property type="project" value="UniProtKB-SubCell"/>
</dbReference>
<feature type="compositionally biased region" description="Polar residues" evidence="15">
    <location>
        <begin position="293"/>
        <end position="302"/>
    </location>
</feature>
<evidence type="ECO:0000256" key="14">
    <source>
        <dbReference type="ARBA" id="ARBA00046362"/>
    </source>
</evidence>
<evidence type="ECO:0000256" key="3">
    <source>
        <dbReference type="ARBA" id="ARBA00021117"/>
    </source>
</evidence>
<evidence type="ECO:0000256" key="1">
    <source>
        <dbReference type="ARBA" id="ARBA00004324"/>
    </source>
</evidence>
<evidence type="ECO:0000256" key="4">
    <source>
        <dbReference type="ARBA" id="ARBA00022553"/>
    </source>
</evidence>
<evidence type="ECO:0000256" key="7">
    <source>
        <dbReference type="ARBA" id="ARBA00022737"/>
    </source>
</evidence>
<evidence type="ECO:0000259" key="16">
    <source>
        <dbReference type="PROSITE" id="PS50020"/>
    </source>
</evidence>
<dbReference type="Gene3D" id="3.40.30.10">
    <property type="entry name" value="Glutaredoxin"/>
    <property type="match status" value="1"/>
</dbReference>
<name>A0A482XE76_LAOST</name>
<evidence type="ECO:0000256" key="8">
    <source>
        <dbReference type="ARBA" id="ARBA00022859"/>
    </source>
</evidence>
<dbReference type="InParanoid" id="A0A482XE76"/>
<evidence type="ECO:0000256" key="6">
    <source>
        <dbReference type="ARBA" id="ARBA00022664"/>
    </source>
</evidence>
<comment type="subcellular location">
    <subcellularLocation>
        <location evidence="2">Cytoplasmic granule</location>
    </subcellularLocation>
    <subcellularLocation>
        <location evidence="1">Nucleus speckle</location>
    </subcellularLocation>
</comment>
<keyword evidence="18" id="KW-1185">Reference proteome</keyword>
<feature type="compositionally biased region" description="Basic and acidic residues" evidence="15">
    <location>
        <begin position="211"/>
        <end position="238"/>
    </location>
</feature>
<dbReference type="GO" id="GO:0045087">
    <property type="term" value="P:innate immune response"/>
    <property type="evidence" value="ECO:0007669"/>
    <property type="project" value="UniProtKB-KW"/>
</dbReference>
<sequence length="302" mass="34083">MTLPSALAARLAKRGLINKASTNNLEDRNGSGNVNTSVSEVEEVIAESYDDQENQGNLLNKLTTKLVDYEVEDFITTDYEDKKFLGYPGCPNKYNIYHECTVGCKELWKDGVLEPDPKYLKRKAAMLLKYPLPSHWKEIYDPGTGRHYYWETDSDAVSWLPPTHPKAVISESAAVLREQEHYKNNEVDLEKDENKSRSGSEDSSDDSQDETSQRDEKQRRREALEKQRSRGRLKKLENDLDPMDPAAYSDIPRGGWSDGLVRGNEAKTGADVTAAGPLYQMRPYPNPGAVLRANSNKKPPPM</sequence>
<keyword evidence="12" id="KW-0539">Nucleus</keyword>
<dbReference type="Proteomes" id="UP000291343">
    <property type="component" value="Unassembled WGS sequence"/>
</dbReference>
<feature type="region of interest" description="Disordered" evidence="15">
    <location>
        <begin position="181"/>
        <end position="254"/>
    </location>
</feature>
<dbReference type="SMR" id="A0A482XE76"/>
<dbReference type="GO" id="GO:0043021">
    <property type="term" value="F:ribonucleoprotein complex binding"/>
    <property type="evidence" value="ECO:0007669"/>
    <property type="project" value="TreeGrafter"/>
</dbReference>
<dbReference type="PANTHER" id="PTHR21737:SF3">
    <property type="entry name" value="POLYGLUTAMINE-BINDING PROTEIN 1"/>
    <property type="match status" value="1"/>
</dbReference>
<dbReference type="Gene3D" id="2.20.70.10">
    <property type="match status" value="1"/>
</dbReference>
<dbReference type="STRING" id="195883.A0A482XE76"/>
<keyword evidence="4" id="KW-0597">Phosphoprotein</keyword>
<dbReference type="GO" id="GO:0005737">
    <property type="term" value="C:cytoplasm"/>
    <property type="evidence" value="ECO:0007669"/>
    <property type="project" value="TreeGrafter"/>
</dbReference>
<gene>
    <name evidence="17" type="ORF">LSTR_LSTR010880</name>
</gene>
<proteinExistence type="predicted"/>
<evidence type="ECO:0000256" key="10">
    <source>
        <dbReference type="ARBA" id="ARBA00023163"/>
    </source>
</evidence>
<dbReference type="InterPro" id="IPR001202">
    <property type="entry name" value="WW_dom"/>
</dbReference>
<comment type="subunit">
    <text evidence="14">Interacts with POU3F2/Brn-2, ATXN1, TXNL4A, HTT and AR. Interaction with ATXN1 correlates positively with the length of the polyglutamine tract. Interacts with RNA polymerase II large subunit in a phosphorylation-dependent manner. Forms a ternary complex with ATXN1 mutant and phosphorylated RNA polymerase II. Interacts (via C-terminus) with TXNL4A and CD2BP2. Interacts (via WW domain) with ATN1 and SF3B1, and may interact with additional splice factors. Interacts (via WW domain) with WBP11; Leading to reduce interaction between PQBP1 and TXNL4A. Interacts with CAPRIN1. Interacts with DDX1. Interacts with SFPQ. Interacts with KHSRP.</text>
</comment>
<evidence type="ECO:0000256" key="11">
    <source>
        <dbReference type="ARBA" id="ARBA00023187"/>
    </source>
</evidence>
<evidence type="ECO:0000313" key="17">
    <source>
        <dbReference type="EMBL" id="RZF43621.1"/>
    </source>
</evidence>
<evidence type="ECO:0000256" key="2">
    <source>
        <dbReference type="ARBA" id="ARBA00004463"/>
    </source>
</evidence>
<keyword evidence="10" id="KW-0804">Transcription</keyword>
<dbReference type="PANTHER" id="PTHR21737">
    <property type="entry name" value="POLYGLUTAMINE BINDING PROTEIN 1/MARVEL MEMBRANE-ASSOCIATING DOMAIN CONTAINING 3"/>
    <property type="match status" value="1"/>
</dbReference>
<feature type="compositionally biased region" description="Basic and acidic residues" evidence="15">
    <location>
        <begin position="181"/>
        <end position="200"/>
    </location>
</feature>
<evidence type="ECO:0000256" key="15">
    <source>
        <dbReference type="SAM" id="MobiDB-lite"/>
    </source>
</evidence>
<keyword evidence="6" id="KW-0507">mRNA processing</keyword>
<dbReference type="EMBL" id="QKKF02012550">
    <property type="protein sequence ID" value="RZF43621.1"/>
    <property type="molecule type" value="Genomic_DNA"/>
</dbReference>
<feature type="domain" description="WW" evidence="16">
    <location>
        <begin position="130"/>
        <end position="164"/>
    </location>
</feature>
<dbReference type="OrthoDB" id="42462at2759"/>
<organism evidence="17 18">
    <name type="scientific">Laodelphax striatellus</name>
    <name type="common">Small brown planthopper</name>
    <name type="synonym">Delphax striatella</name>
    <dbReference type="NCBI Taxonomy" id="195883"/>
    <lineage>
        <taxon>Eukaryota</taxon>
        <taxon>Metazoa</taxon>
        <taxon>Ecdysozoa</taxon>
        <taxon>Arthropoda</taxon>
        <taxon>Hexapoda</taxon>
        <taxon>Insecta</taxon>
        <taxon>Pterygota</taxon>
        <taxon>Neoptera</taxon>
        <taxon>Paraneoptera</taxon>
        <taxon>Hemiptera</taxon>
        <taxon>Auchenorrhyncha</taxon>
        <taxon>Fulgoroidea</taxon>
        <taxon>Delphacidae</taxon>
        <taxon>Criomorphinae</taxon>
        <taxon>Laodelphax</taxon>
    </lineage>
</organism>
<evidence type="ECO:0000313" key="18">
    <source>
        <dbReference type="Proteomes" id="UP000291343"/>
    </source>
</evidence>
<keyword evidence="5" id="KW-0399">Innate immunity</keyword>
<keyword evidence="11" id="KW-0508">mRNA splicing</keyword>